<evidence type="ECO:0008006" key="5">
    <source>
        <dbReference type="Google" id="ProtNLM"/>
    </source>
</evidence>
<evidence type="ECO:0000313" key="4">
    <source>
        <dbReference type="Proteomes" id="UP001206925"/>
    </source>
</evidence>
<dbReference type="Proteomes" id="UP001206925">
    <property type="component" value="Unassembled WGS sequence"/>
</dbReference>
<accession>A0AAD5H030</accession>
<dbReference type="GO" id="GO:0005739">
    <property type="term" value="C:mitochondrion"/>
    <property type="evidence" value="ECO:0007669"/>
    <property type="project" value="TreeGrafter"/>
</dbReference>
<evidence type="ECO:0000256" key="2">
    <source>
        <dbReference type="ARBA" id="ARBA00022737"/>
    </source>
</evidence>
<gene>
    <name evidence="3" type="ORF">M8C21_000273</name>
</gene>
<dbReference type="PANTHER" id="PTHR45717:SF13">
    <property type="entry name" value="OS02G0796400 PROTEIN"/>
    <property type="match status" value="1"/>
</dbReference>
<comment type="similarity">
    <text evidence="1">Belongs to the PPR family. P subfamily.</text>
</comment>
<dbReference type="Gene3D" id="1.25.40.10">
    <property type="entry name" value="Tetratricopeptide repeat domain"/>
    <property type="match status" value="2"/>
</dbReference>
<dbReference type="AlphaFoldDB" id="A0AAD5H030"/>
<sequence>MAIRTLLTRLQQLRLHQSRTNGTAQQFNILRRISSNMLWASSFNDQTSYRDHNNNDNDTDIKSKLLFHVHPRRSALSVLQNWVSEGRKVSIYDVREVSKQLVERGRYKHALQVMMWMEGQDRFQISESDHALRLELTIKASTLQEAEDYFTKLPNIAAQKASYLHLLNSYVKERAVEKAESLMSKMNSLGANVTPHPFNSMMKLYIATSKFDLVLSTISHMKESKIPRNVLSYNLWMSACYEVYGVAHVDKVYNEMVHDKNVKIGWSSLCTLANIYMKAGLIEKANLALRDAENKLSSYNHFGYFFLITNYTSLKNKQGVVRVWEACKRIDRKLTCANYMCIMSCFVKLGDVEEAERIFVEWESQCVRYDVRVSNILLGAYVGDNLMEKAEALHAQTLEKGGCPNYKTWEILVEGYVRNGSMEKAVFAMKNALRMSKHCVWRPSPAIVETILEYVEKSGNLEDGKWFLKVLRDLNLADLPVYRLLIRMHVTNGKRIGEIVKMMEEDEIDMDDETRALVEAS</sequence>
<comment type="caution">
    <text evidence="3">The sequence shown here is derived from an EMBL/GenBank/DDBJ whole genome shotgun (WGS) entry which is preliminary data.</text>
</comment>
<organism evidence="3 4">
    <name type="scientific">Ambrosia artemisiifolia</name>
    <name type="common">Common ragweed</name>
    <dbReference type="NCBI Taxonomy" id="4212"/>
    <lineage>
        <taxon>Eukaryota</taxon>
        <taxon>Viridiplantae</taxon>
        <taxon>Streptophyta</taxon>
        <taxon>Embryophyta</taxon>
        <taxon>Tracheophyta</taxon>
        <taxon>Spermatophyta</taxon>
        <taxon>Magnoliopsida</taxon>
        <taxon>eudicotyledons</taxon>
        <taxon>Gunneridae</taxon>
        <taxon>Pentapetalae</taxon>
        <taxon>asterids</taxon>
        <taxon>campanulids</taxon>
        <taxon>Asterales</taxon>
        <taxon>Asteraceae</taxon>
        <taxon>Asteroideae</taxon>
        <taxon>Heliantheae alliance</taxon>
        <taxon>Heliantheae</taxon>
        <taxon>Ambrosia</taxon>
    </lineage>
</organism>
<evidence type="ECO:0000256" key="1">
    <source>
        <dbReference type="ARBA" id="ARBA00007626"/>
    </source>
</evidence>
<keyword evidence="4" id="KW-1185">Reference proteome</keyword>
<dbReference type="GO" id="GO:0003729">
    <property type="term" value="F:mRNA binding"/>
    <property type="evidence" value="ECO:0007669"/>
    <property type="project" value="UniProtKB-ARBA"/>
</dbReference>
<protein>
    <recommendedName>
        <fullName evidence="5">Pentatricopeptide repeat-containing protein At5g27460</fullName>
    </recommendedName>
</protein>
<dbReference type="EMBL" id="JAMZMK010000074">
    <property type="protein sequence ID" value="KAI7757723.1"/>
    <property type="molecule type" value="Genomic_DNA"/>
</dbReference>
<evidence type="ECO:0000313" key="3">
    <source>
        <dbReference type="EMBL" id="KAI7757723.1"/>
    </source>
</evidence>
<reference evidence="3" key="1">
    <citation type="submission" date="2022-06" db="EMBL/GenBank/DDBJ databases">
        <title>Uncovering the hologenomic basis of an extraordinary plant invasion.</title>
        <authorList>
            <person name="Bieker V.C."/>
            <person name="Martin M.D."/>
            <person name="Gilbert T."/>
            <person name="Hodgins K."/>
            <person name="Battlay P."/>
            <person name="Petersen B."/>
            <person name="Wilson J."/>
        </authorList>
    </citation>
    <scope>NUCLEOTIDE SEQUENCE</scope>
    <source>
        <strain evidence="3">AA19_3_7</strain>
        <tissue evidence="3">Leaf</tissue>
    </source>
</reference>
<name>A0AAD5H030_AMBAR</name>
<keyword evidence="2" id="KW-0677">Repeat</keyword>
<dbReference type="Pfam" id="PF13812">
    <property type="entry name" value="PPR_3"/>
    <property type="match status" value="1"/>
</dbReference>
<dbReference type="SUPFAM" id="SSF48452">
    <property type="entry name" value="TPR-like"/>
    <property type="match status" value="1"/>
</dbReference>
<dbReference type="Pfam" id="PF01535">
    <property type="entry name" value="PPR"/>
    <property type="match status" value="2"/>
</dbReference>
<dbReference type="PANTHER" id="PTHR45717">
    <property type="entry name" value="OS12G0527900 PROTEIN"/>
    <property type="match status" value="1"/>
</dbReference>
<dbReference type="NCBIfam" id="TIGR00756">
    <property type="entry name" value="PPR"/>
    <property type="match status" value="1"/>
</dbReference>
<dbReference type="InterPro" id="IPR011990">
    <property type="entry name" value="TPR-like_helical_dom_sf"/>
</dbReference>
<proteinExistence type="inferred from homology"/>
<dbReference type="InterPro" id="IPR002885">
    <property type="entry name" value="PPR_rpt"/>
</dbReference>